<dbReference type="Gene3D" id="1.10.10.10">
    <property type="entry name" value="Winged helix-like DNA-binding domain superfamily/Winged helix DNA-binding domain"/>
    <property type="match status" value="1"/>
</dbReference>
<dbReference type="InterPro" id="IPR052526">
    <property type="entry name" value="HTH-type_Bedaq_tolerance"/>
</dbReference>
<dbReference type="EMBL" id="CP011005">
    <property type="protein sequence ID" value="AJT41075.1"/>
    <property type="molecule type" value="Genomic_DNA"/>
</dbReference>
<protein>
    <submittedName>
        <fullName evidence="2">MarR family transcriptional regulator</fullName>
    </submittedName>
</protein>
<keyword evidence="3" id="KW-1185">Reference proteome</keyword>
<dbReference type="HOGENOM" id="CLU_149291_0_0_11"/>
<evidence type="ECO:0000313" key="2">
    <source>
        <dbReference type="EMBL" id="AJT41075.1"/>
    </source>
</evidence>
<dbReference type="RefSeq" id="WP_045074162.1">
    <property type="nucleotide sequence ID" value="NZ_CP011005.1"/>
</dbReference>
<dbReference type="PANTHER" id="PTHR39515">
    <property type="entry name" value="CONSERVED PROTEIN"/>
    <property type="match status" value="1"/>
</dbReference>
<dbReference type="InterPro" id="IPR000835">
    <property type="entry name" value="HTH_MarR-typ"/>
</dbReference>
<dbReference type="Proteomes" id="UP000061839">
    <property type="component" value="Chromosome"/>
</dbReference>
<dbReference type="GO" id="GO:0003700">
    <property type="term" value="F:DNA-binding transcription factor activity"/>
    <property type="evidence" value="ECO:0007669"/>
    <property type="project" value="InterPro"/>
</dbReference>
<reference evidence="2 3" key="1">
    <citation type="journal article" date="2015" name="Genome Announc.">
        <title>Complete Genome Sequencing of Protease-Producing Novel Arthrobacter sp. Strain IHBB 11108 Using PacBio Single-Molecule Real-Time Sequencing Technology.</title>
        <authorList>
            <person name="Kiran S."/>
            <person name="Swarnkar M.K."/>
            <person name="Pal M."/>
            <person name="Thakur R."/>
            <person name="Tewari R."/>
            <person name="Singh A.K."/>
            <person name="Gulati A."/>
        </authorList>
    </citation>
    <scope>NUCLEOTIDE SEQUENCE [LARGE SCALE GENOMIC DNA]</scope>
    <source>
        <strain evidence="2 3">IHBB 11108</strain>
    </source>
</reference>
<gene>
    <name evidence="2" type="ORF">UM93_05270</name>
</gene>
<dbReference type="SMART" id="SM00347">
    <property type="entry name" value="HTH_MARR"/>
    <property type="match status" value="1"/>
</dbReference>
<evidence type="ECO:0000259" key="1">
    <source>
        <dbReference type="PROSITE" id="PS50995"/>
    </source>
</evidence>
<dbReference type="OrthoDB" id="69852at2"/>
<organism evidence="2 3">
    <name type="scientific">Psychromicrobium lacuslunae</name>
    <dbReference type="NCBI Taxonomy" id="1618207"/>
    <lineage>
        <taxon>Bacteria</taxon>
        <taxon>Bacillati</taxon>
        <taxon>Actinomycetota</taxon>
        <taxon>Actinomycetes</taxon>
        <taxon>Micrococcales</taxon>
        <taxon>Micrococcaceae</taxon>
        <taxon>Psychromicrobium</taxon>
    </lineage>
</organism>
<accession>A0A0D4BY82</accession>
<dbReference type="InterPro" id="IPR036388">
    <property type="entry name" value="WH-like_DNA-bd_sf"/>
</dbReference>
<sequence length="140" mass="15445">MDDGLADLLHRVVALLGEQARARMQASGSLTYSQLRLLGTLEDQLPMTQHRLAESLAMSDPAISRALQPLAADGLVAIEADPEHGRRKLVGLTERGSQRFHQAGRPMIEELKQALTNSGFPYERYLADTQRLAELLDPKS</sequence>
<name>A0A0D4BY82_9MICC</name>
<dbReference type="Pfam" id="PF12802">
    <property type="entry name" value="MarR_2"/>
    <property type="match status" value="1"/>
</dbReference>
<proteinExistence type="predicted"/>
<dbReference type="KEGG" id="ari:UM93_05270"/>
<dbReference type="PATRIC" id="fig|1618207.4.peg.1072"/>
<dbReference type="SUPFAM" id="SSF46785">
    <property type="entry name" value="Winged helix' DNA-binding domain"/>
    <property type="match status" value="1"/>
</dbReference>
<dbReference type="InterPro" id="IPR036390">
    <property type="entry name" value="WH_DNA-bd_sf"/>
</dbReference>
<feature type="domain" description="HTH marR-type" evidence="1">
    <location>
        <begin position="2"/>
        <end position="140"/>
    </location>
</feature>
<dbReference type="AlphaFoldDB" id="A0A0D4BY82"/>
<evidence type="ECO:0000313" key="3">
    <source>
        <dbReference type="Proteomes" id="UP000061839"/>
    </source>
</evidence>
<dbReference type="PANTHER" id="PTHR39515:SF2">
    <property type="entry name" value="HTH-TYPE TRANSCRIPTIONAL REGULATOR RV0880"/>
    <property type="match status" value="1"/>
</dbReference>
<dbReference type="PROSITE" id="PS50995">
    <property type="entry name" value="HTH_MARR_2"/>
    <property type="match status" value="1"/>
</dbReference>